<keyword evidence="3" id="KW-1185">Reference proteome</keyword>
<gene>
    <name evidence="2" type="ORF">OPV22_003259</name>
</gene>
<accession>A0AAV8S0C1</accession>
<dbReference type="AlphaFoldDB" id="A0AAV8S0C1"/>
<name>A0AAV8S0C1_ENSVE</name>
<comment type="caution">
    <text evidence="2">The sequence shown here is derived from an EMBL/GenBank/DDBJ whole genome shotgun (WGS) entry which is preliminary data.</text>
</comment>
<evidence type="ECO:0000313" key="2">
    <source>
        <dbReference type="EMBL" id="KAJ8512825.1"/>
    </source>
</evidence>
<dbReference type="EMBL" id="JAQQAF010000001">
    <property type="protein sequence ID" value="KAJ8512825.1"/>
    <property type="molecule type" value="Genomic_DNA"/>
</dbReference>
<protein>
    <submittedName>
        <fullName evidence="2">Uncharacterized protein</fullName>
    </submittedName>
</protein>
<feature type="region of interest" description="Disordered" evidence="1">
    <location>
        <begin position="1"/>
        <end position="42"/>
    </location>
</feature>
<organism evidence="2 3">
    <name type="scientific">Ensete ventricosum</name>
    <name type="common">Abyssinian banana</name>
    <name type="synonym">Musa ensete</name>
    <dbReference type="NCBI Taxonomy" id="4639"/>
    <lineage>
        <taxon>Eukaryota</taxon>
        <taxon>Viridiplantae</taxon>
        <taxon>Streptophyta</taxon>
        <taxon>Embryophyta</taxon>
        <taxon>Tracheophyta</taxon>
        <taxon>Spermatophyta</taxon>
        <taxon>Magnoliopsida</taxon>
        <taxon>Liliopsida</taxon>
        <taxon>Zingiberales</taxon>
        <taxon>Musaceae</taxon>
        <taxon>Ensete</taxon>
    </lineage>
</organism>
<sequence>MGLTSEGGSDMKRRAKQRRRGGGIACSSDISGGGGGGNDRSVAERATALGEHREGANGLAGFPLLHLESPFLPRNNPQAEDANDILAGYPSPLCSTKRIKVGLFG</sequence>
<dbReference type="Proteomes" id="UP001222027">
    <property type="component" value="Unassembled WGS sequence"/>
</dbReference>
<proteinExistence type="predicted"/>
<reference evidence="2 3" key="1">
    <citation type="submission" date="2022-12" db="EMBL/GenBank/DDBJ databases">
        <title>Chromosome-scale assembly of the Ensete ventricosum genome.</title>
        <authorList>
            <person name="Dussert Y."/>
            <person name="Stocks J."/>
            <person name="Wendawek A."/>
            <person name="Woldeyes F."/>
            <person name="Nichols R.A."/>
            <person name="Borrell J.S."/>
        </authorList>
    </citation>
    <scope>NUCLEOTIDE SEQUENCE [LARGE SCALE GENOMIC DNA]</scope>
    <source>
        <strain evidence="3">cv. Maze</strain>
        <tissue evidence="2">Seeds</tissue>
    </source>
</reference>
<evidence type="ECO:0000313" key="3">
    <source>
        <dbReference type="Proteomes" id="UP001222027"/>
    </source>
</evidence>
<evidence type="ECO:0000256" key="1">
    <source>
        <dbReference type="SAM" id="MobiDB-lite"/>
    </source>
</evidence>